<accession>A0AAD4YQ48</accession>
<evidence type="ECO:0000256" key="1">
    <source>
        <dbReference type="SAM" id="MobiDB-lite"/>
    </source>
</evidence>
<feature type="compositionally biased region" description="Basic residues" evidence="1">
    <location>
        <begin position="280"/>
        <end position="294"/>
    </location>
</feature>
<reference evidence="2 3" key="1">
    <citation type="journal article" date="2022" name="G3 (Bethesda)">
        <title>Whole-genome sequence and methylome profiling of the almond [Prunus dulcis (Mill.) D.A. Webb] cultivar 'Nonpareil'.</title>
        <authorList>
            <person name="D'Amico-Willman K.M."/>
            <person name="Ouma W.Z."/>
            <person name="Meulia T."/>
            <person name="Sideli G.M."/>
            <person name="Gradziel T.M."/>
            <person name="Fresnedo-Ramirez J."/>
        </authorList>
    </citation>
    <scope>NUCLEOTIDE SEQUENCE [LARGE SCALE GENOMIC DNA]</scope>
    <source>
        <strain evidence="2">Clone GOH B32 T37-40</strain>
    </source>
</reference>
<comment type="caution">
    <text evidence="2">The sequence shown here is derived from an EMBL/GenBank/DDBJ whole genome shotgun (WGS) entry which is preliminary data.</text>
</comment>
<protein>
    <submittedName>
        <fullName evidence="2">Uncharacterized protein</fullName>
    </submittedName>
</protein>
<keyword evidence="3" id="KW-1185">Reference proteome</keyword>
<evidence type="ECO:0000313" key="3">
    <source>
        <dbReference type="Proteomes" id="UP001054821"/>
    </source>
</evidence>
<dbReference type="Proteomes" id="UP001054821">
    <property type="component" value="Chromosome 7"/>
</dbReference>
<feature type="region of interest" description="Disordered" evidence="1">
    <location>
        <begin position="263"/>
        <end position="311"/>
    </location>
</feature>
<gene>
    <name evidence="2" type="ORF">L3X38_038060</name>
</gene>
<proteinExistence type="predicted"/>
<sequence>MDTLDQLRNRRRMGPEAQLRSIGVRKVSSSTSARQKKESWTPWIIEKPKVHGSGRTPHGVWGSARSVQMQTPKIYIMATMEQLRKRRRMGPEGQLRGIGVRKLRGIGCKVSSNASTKTKPKSHGHLGLVEKSKVHGFRSTSQGYWGPQGQLKCKRKEKKKGYGHLGSVQKLNENGSGRITQGIGVRKGSSGLLGSARSAQEQAGKKKVMDTLDQLRNRKRMGPEAQLKDIGVRKLRVLRSARSVQALKKIIIMATLDQLRNRRRMGSEGQPKGYWDPQRYFKRKRQKQNKKYHGHLGSVEKQKAHGSGRIA</sequence>
<dbReference type="AlphaFoldDB" id="A0AAD4YQ48"/>
<evidence type="ECO:0000313" key="2">
    <source>
        <dbReference type="EMBL" id="KAI5318352.1"/>
    </source>
</evidence>
<name>A0AAD4YQ48_PRUDU</name>
<organism evidence="2 3">
    <name type="scientific">Prunus dulcis</name>
    <name type="common">Almond</name>
    <name type="synonym">Amygdalus dulcis</name>
    <dbReference type="NCBI Taxonomy" id="3755"/>
    <lineage>
        <taxon>Eukaryota</taxon>
        <taxon>Viridiplantae</taxon>
        <taxon>Streptophyta</taxon>
        <taxon>Embryophyta</taxon>
        <taxon>Tracheophyta</taxon>
        <taxon>Spermatophyta</taxon>
        <taxon>Magnoliopsida</taxon>
        <taxon>eudicotyledons</taxon>
        <taxon>Gunneridae</taxon>
        <taxon>Pentapetalae</taxon>
        <taxon>rosids</taxon>
        <taxon>fabids</taxon>
        <taxon>Rosales</taxon>
        <taxon>Rosaceae</taxon>
        <taxon>Amygdaloideae</taxon>
        <taxon>Amygdaleae</taxon>
        <taxon>Prunus</taxon>
    </lineage>
</organism>
<dbReference type="EMBL" id="JAJFAZ020000007">
    <property type="protein sequence ID" value="KAI5318352.1"/>
    <property type="molecule type" value="Genomic_DNA"/>
</dbReference>